<evidence type="ECO:0000313" key="3">
    <source>
        <dbReference type="Proteomes" id="UP000683000"/>
    </source>
</evidence>
<organism evidence="2 3">
    <name type="scientific">Boletus reticuloceps</name>
    <dbReference type="NCBI Taxonomy" id="495285"/>
    <lineage>
        <taxon>Eukaryota</taxon>
        <taxon>Fungi</taxon>
        <taxon>Dikarya</taxon>
        <taxon>Basidiomycota</taxon>
        <taxon>Agaricomycotina</taxon>
        <taxon>Agaricomycetes</taxon>
        <taxon>Agaricomycetidae</taxon>
        <taxon>Boletales</taxon>
        <taxon>Boletineae</taxon>
        <taxon>Boletaceae</taxon>
        <taxon>Boletoideae</taxon>
        <taxon>Boletus</taxon>
    </lineage>
</organism>
<dbReference type="InterPro" id="IPR051908">
    <property type="entry name" value="Ribosomal_N-acetyltransferase"/>
</dbReference>
<proteinExistence type="predicted"/>
<dbReference type="EMBL" id="JAGFBS010000027">
    <property type="protein sequence ID" value="KAG6372491.1"/>
    <property type="molecule type" value="Genomic_DNA"/>
</dbReference>
<dbReference type="GO" id="GO:0008999">
    <property type="term" value="F:protein-N-terminal-alanine acetyltransferase activity"/>
    <property type="evidence" value="ECO:0007669"/>
    <property type="project" value="TreeGrafter"/>
</dbReference>
<dbReference type="PANTHER" id="PTHR43441">
    <property type="entry name" value="RIBOSOMAL-PROTEIN-SERINE ACETYLTRANSFERASE"/>
    <property type="match status" value="1"/>
</dbReference>
<evidence type="ECO:0000313" key="2">
    <source>
        <dbReference type="EMBL" id="KAG6372491.1"/>
    </source>
</evidence>
<dbReference type="PANTHER" id="PTHR43441:SF5">
    <property type="entry name" value="FAMILY ACETYLTRANSFERASE, PUTATIVE-RELATED"/>
    <property type="match status" value="1"/>
</dbReference>
<dbReference type="InterPro" id="IPR016181">
    <property type="entry name" value="Acyl_CoA_acyltransferase"/>
</dbReference>
<reference evidence="2" key="1">
    <citation type="submission" date="2021-03" db="EMBL/GenBank/DDBJ databases">
        <title>Evolutionary innovations through gain and loss of genes in the ectomycorrhizal Boletales.</title>
        <authorList>
            <person name="Wu G."/>
            <person name="Miyauchi S."/>
            <person name="Morin E."/>
            <person name="Yang Z.-L."/>
            <person name="Xu J."/>
            <person name="Martin F.M."/>
        </authorList>
    </citation>
    <scope>NUCLEOTIDE SEQUENCE</scope>
    <source>
        <strain evidence="2">BR01</strain>
    </source>
</reference>
<dbReference type="OrthoDB" id="41238at2759"/>
<dbReference type="PROSITE" id="PS51186">
    <property type="entry name" value="GNAT"/>
    <property type="match status" value="1"/>
</dbReference>
<keyword evidence="3" id="KW-1185">Reference proteome</keyword>
<protein>
    <submittedName>
        <fullName evidence="2">Acetyltransferase</fullName>
    </submittedName>
</protein>
<dbReference type="Gene3D" id="3.40.630.30">
    <property type="match status" value="1"/>
</dbReference>
<gene>
    <name evidence="2" type="ORF">JVT61DRAFT_7595</name>
</gene>
<dbReference type="Proteomes" id="UP000683000">
    <property type="component" value="Unassembled WGS sequence"/>
</dbReference>
<name>A0A8I2YI27_9AGAM</name>
<evidence type="ECO:0000259" key="1">
    <source>
        <dbReference type="PROSITE" id="PS51186"/>
    </source>
</evidence>
<keyword evidence="2" id="KW-0808">Transferase</keyword>
<dbReference type="InterPro" id="IPR000182">
    <property type="entry name" value="GNAT_dom"/>
</dbReference>
<sequence length="153" mass="16916">MSASVVGVDFAGTIGYLHGSPTHLSVEIGFIIILPPFQRTHVTTNAVALLLRYALDLPTATPPGLGLRRVQWQSSEKNEASIRVAERMGFKREGLLRWDRVYMGGQGKAGNGEDVREGDPMPDTLGRHTVLFALCWDDWENGGRERVAQLTDR</sequence>
<dbReference type="SUPFAM" id="SSF55729">
    <property type="entry name" value="Acyl-CoA N-acyltransferases (Nat)"/>
    <property type="match status" value="1"/>
</dbReference>
<comment type="caution">
    <text evidence="2">The sequence shown here is derived from an EMBL/GenBank/DDBJ whole genome shotgun (WGS) entry which is preliminary data.</text>
</comment>
<accession>A0A8I2YI27</accession>
<dbReference type="GO" id="GO:1990189">
    <property type="term" value="F:protein N-terminal-serine acetyltransferase activity"/>
    <property type="evidence" value="ECO:0007669"/>
    <property type="project" value="TreeGrafter"/>
</dbReference>
<dbReference type="AlphaFoldDB" id="A0A8I2YI27"/>
<dbReference type="Pfam" id="PF13302">
    <property type="entry name" value="Acetyltransf_3"/>
    <property type="match status" value="1"/>
</dbReference>
<feature type="domain" description="N-acetyltransferase" evidence="1">
    <location>
        <begin position="1"/>
        <end position="122"/>
    </location>
</feature>